<evidence type="ECO:0000256" key="1">
    <source>
        <dbReference type="ARBA" id="ARBA00004141"/>
    </source>
</evidence>
<keyword evidence="5 8" id="KW-0472">Membrane</keyword>
<evidence type="ECO:0000256" key="4">
    <source>
        <dbReference type="ARBA" id="ARBA00023040"/>
    </source>
</evidence>
<dbReference type="InterPro" id="IPR000725">
    <property type="entry name" value="Olfact_rcpt"/>
</dbReference>
<dbReference type="Pfam" id="PF13853">
    <property type="entry name" value="7tm_4"/>
    <property type="match status" value="1"/>
</dbReference>
<evidence type="ECO:0000259" key="9">
    <source>
        <dbReference type="PROSITE" id="PS50262"/>
    </source>
</evidence>
<dbReference type="Proteomes" id="UP001159641">
    <property type="component" value="Unassembled WGS sequence"/>
</dbReference>
<evidence type="ECO:0000256" key="3">
    <source>
        <dbReference type="ARBA" id="ARBA00022989"/>
    </source>
</evidence>
<dbReference type="Gene3D" id="1.20.1070.10">
    <property type="entry name" value="Rhodopsin 7-helix transmembrane proteins"/>
    <property type="match status" value="1"/>
</dbReference>
<keyword evidence="3 8" id="KW-1133">Transmembrane helix</keyword>
<reference evidence="10 11" key="1">
    <citation type="submission" date="2022-11" db="EMBL/GenBank/DDBJ databases">
        <title>Whole genome sequence of Eschrichtius robustus ER-17-0199.</title>
        <authorList>
            <person name="Bruniche-Olsen A."/>
            <person name="Black A.N."/>
            <person name="Fields C.J."/>
            <person name="Walden K."/>
            <person name="Dewoody J.A."/>
        </authorList>
    </citation>
    <scope>NUCLEOTIDE SEQUENCE [LARGE SCALE GENOMIC DNA]</scope>
    <source>
        <strain evidence="10">ER-17-0199</strain>
        <tissue evidence="10">Blubber</tissue>
    </source>
</reference>
<dbReference type="PROSITE" id="PS50262">
    <property type="entry name" value="G_PROTEIN_RECEP_F1_2"/>
    <property type="match status" value="1"/>
</dbReference>
<evidence type="ECO:0000256" key="7">
    <source>
        <dbReference type="ARBA" id="ARBA00023224"/>
    </source>
</evidence>
<dbReference type="SUPFAM" id="SSF81321">
    <property type="entry name" value="Family A G protein-coupled receptor-like"/>
    <property type="match status" value="1"/>
</dbReference>
<gene>
    <name evidence="10" type="ORF">J1605_002625</name>
</gene>
<dbReference type="EMBL" id="JAIQCJ010000544">
    <property type="protein sequence ID" value="KAJ8795863.1"/>
    <property type="molecule type" value="Genomic_DNA"/>
</dbReference>
<name>A0AB34HUE9_ESCRO</name>
<keyword evidence="2 8" id="KW-0812">Transmembrane</keyword>
<evidence type="ECO:0000256" key="5">
    <source>
        <dbReference type="ARBA" id="ARBA00023136"/>
    </source>
</evidence>
<keyword evidence="6" id="KW-0675">Receptor</keyword>
<dbReference type="GO" id="GO:0004930">
    <property type="term" value="F:G protein-coupled receptor activity"/>
    <property type="evidence" value="ECO:0007669"/>
    <property type="project" value="UniProtKB-KW"/>
</dbReference>
<dbReference type="InterPro" id="IPR017452">
    <property type="entry name" value="GPCR_Rhodpsn_7TM"/>
</dbReference>
<evidence type="ECO:0000256" key="2">
    <source>
        <dbReference type="ARBA" id="ARBA00022692"/>
    </source>
</evidence>
<dbReference type="AlphaFoldDB" id="A0AB34HUE9"/>
<evidence type="ECO:0000313" key="10">
    <source>
        <dbReference type="EMBL" id="KAJ8795863.1"/>
    </source>
</evidence>
<accession>A0AB34HUE9</accession>
<sequence length="116" mass="12817">MAYDRYVAICNPLHYRVMATRHCCSLVFGSYFTGFMDSSVNVLCMSRLDFCDSNVIHHLFCEAPPILALSCTGTHDTEITISIFAGSTLVVSLITISVYYVSIVSTSLKITSNSEK</sequence>
<dbReference type="GO" id="GO:0016020">
    <property type="term" value="C:membrane"/>
    <property type="evidence" value="ECO:0007669"/>
    <property type="project" value="UniProtKB-SubCell"/>
</dbReference>
<evidence type="ECO:0000256" key="6">
    <source>
        <dbReference type="ARBA" id="ARBA00023170"/>
    </source>
</evidence>
<evidence type="ECO:0000313" key="11">
    <source>
        <dbReference type="Proteomes" id="UP001159641"/>
    </source>
</evidence>
<keyword evidence="11" id="KW-1185">Reference proteome</keyword>
<dbReference type="GO" id="GO:0004984">
    <property type="term" value="F:olfactory receptor activity"/>
    <property type="evidence" value="ECO:0007669"/>
    <property type="project" value="InterPro"/>
</dbReference>
<feature type="domain" description="G-protein coupled receptors family 1 profile" evidence="9">
    <location>
        <begin position="1"/>
        <end position="116"/>
    </location>
</feature>
<feature type="transmembrane region" description="Helical" evidence="8">
    <location>
        <begin position="79"/>
        <end position="101"/>
    </location>
</feature>
<dbReference type="PANTHER" id="PTHR48018">
    <property type="entry name" value="OLFACTORY RECEPTOR"/>
    <property type="match status" value="1"/>
</dbReference>
<evidence type="ECO:0000256" key="8">
    <source>
        <dbReference type="SAM" id="Phobius"/>
    </source>
</evidence>
<proteinExistence type="predicted"/>
<keyword evidence="7" id="KW-0807">Transducer</keyword>
<organism evidence="10 11">
    <name type="scientific">Eschrichtius robustus</name>
    <name type="common">California gray whale</name>
    <name type="synonym">Eschrichtius gibbosus</name>
    <dbReference type="NCBI Taxonomy" id="9764"/>
    <lineage>
        <taxon>Eukaryota</taxon>
        <taxon>Metazoa</taxon>
        <taxon>Chordata</taxon>
        <taxon>Craniata</taxon>
        <taxon>Vertebrata</taxon>
        <taxon>Euteleostomi</taxon>
        <taxon>Mammalia</taxon>
        <taxon>Eutheria</taxon>
        <taxon>Laurasiatheria</taxon>
        <taxon>Artiodactyla</taxon>
        <taxon>Whippomorpha</taxon>
        <taxon>Cetacea</taxon>
        <taxon>Mysticeti</taxon>
        <taxon>Eschrichtiidae</taxon>
        <taxon>Eschrichtius</taxon>
    </lineage>
</organism>
<keyword evidence="4" id="KW-0297">G-protein coupled receptor</keyword>
<comment type="subcellular location">
    <subcellularLocation>
        <location evidence="1">Membrane</location>
        <topology evidence="1">Multi-pass membrane protein</topology>
    </subcellularLocation>
</comment>
<protein>
    <recommendedName>
        <fullName evidence="9">G-protein coupled receptors family 1 profile domain-containing protein</fullName>
    </recommendedName>
</protein>
<comment type="caution">
    <text evidence="10">The sequence shown here is derived from an EMBL/GenBank/DDBJ whole genome shotgun (WGS) entry which is preliminary data.</text>
</comment>